<reference evidence="10" key="1">
    <citation type="submission" date="2018-07" db="EMBL/GenBank/DDBJ databases">
        <authorList>
            <person name="Quirk P.G."/>
            <person name="Krulwich T.A."/>
        </authorList>
    </citation>
    <scope>NUCLEOTIDE SEQUENCE</scope>
</reference>
<dbReference type="EMBL" id="UFQT01000305">
    <property type="protein sequence ID" value="SSX23064.1"/>
    <property type="molecule type" value="Genomic_DNA"/>
</dbReference>
<dbReference type="GO" id="GO:0003677">
    <property type="term" value="F:DNA binding"/>
    <property type="evidence" value="ECO:0007669"/>
    <property type="project" value="UniProtKB-UniRule"/>
</dbReference>
<dbReference type="CDD" id="cd00086">
    <property type="entry name" value="homeodomain"/>
    <property type="match status" value="1"/>
</dbReference>
<feature type="compositionally biased region" description="Basic residues" evidence="8">
    <location>
        <begin position="55"/>
        <end position="67"/>
    </location>
</feature>
<feature type="compositionally biased region" description="Basic residues" evidence="8">
    <location>
        <begin position="219"/>
        <end position="228"/>
    </location>
</feature>
<feature type="compositionally biased region" description="Acidic residues" evidence="8">
    <location>
        <begin position="423"/>
        <end position="439"/>
    </location>
</feature>
<comment type="similarity">
    <text evidence="5">Belongs to the H2.0 homeobox family.</text>
</comment>
<dbReference type="InterPro" id="IPR020479">
    <property type="entry name" value="HD_metazoa"/>
</dbReference>
<gene>
    <name evidence="10" type="primary">CSON008108</name>
</gene>
<dbReference type="PRINTS" id="PR00024">
    <property type="entry name" value="HOMEOBOX"/>
</dbReference>
<dbReference type="SMART" id="SM00389">
    <property type="entry name" value="HOX"/>
    <property type="match status" value="1"/>
</dbReference>
<feature type="compositionally biased region" description="Polar residues" evidence="8">
    <location>
        <begin position="68"/>
        <end position="80"/>
    </location>
</feature>
<feature type="region of interest" description="Disordered" evidence="8">
    <location>
        <begin position="288"/>
        <end position="358"/>
    </location>
</feature>
<feature type="compositionally biased region" description="Basic and acidic residues" evidence="8">
    <location>
        <begin position="374"/>
        <end position="383"/>
    </location>
</feature>
<sequence>MQAHINVAFNLNLLIYFNLIYLHAEFIQPQHLWPYIQQNLIQQNHLVNSNTFIGNHHHHHHHHHHHNGNSNQQNHLSPTTNGVNNCNNNNNNDNCVQQQQQGGHHPNRNSSPITMNVNGENNETNPISGRDNKIIAKPLPSRPGPPPSFLAAAAAHHGLNHPHLHSLLAHCRNPYMGGAGPQVFPLPPGQGFPWAHSTRGKPRRGMMRRAVFSGVHSGQKSKKITHKKNLSDSQRKGLEKRFQIQKYISKPDRKKLAERLGLKDSQVKIWFQNRRMKWRNSKERELLANGGSRDQTLPNKNNPNPDLSDARTDRPMSLSPPNSPPDMDPHAPISHPPPLRRAGDQQPSNNKDNKFPPNTFQVLKQKFELNNPDMKYDNSDESNRNPNQFNNFFADRDANNHNSSQYQSRSNSSSEHKMNQYYDEYDSNSDDSDEEINVT</sequence>
<feature type="compositionally biased region" description="Polar residues" evidence="8">
    <location>
        <begin position="345"/>
        <end position="358"/>
    </location>
</feature>
<dbReference type="GO" id="GO:0005634">
    <property type="term" value="C:nucleus"/>
    <property type="evidence" value="ECO:0007669"/>
    <property type="project" value="UniProtKB-SubCell"/>
</dbReference>
<keyword evidence="3 6" id="KW-0371">Homeobox</keyword>
<feature type="compositionally biased region" description="Low complexity" evidence="8">
    <location>
        <begin position="81"/>
        <end position="102"/>
    </location>
</feature>
<dbReference type="PANTHER" id="PTHR24331">
    <property type="entry name" value="DBX"/>
    <property type="match status" value="1"/>
</dbReference>
<evidence type="ECO:0000313" key="10">
    <source>
        <dbReference type="EMBL" id="SSX23064.1"/>
    </source>
</evidence>
<dbReference type="OMA" id="AHINVAF"/>
<evidence type="ECO:0000256" key="8">
    <source>
        <dbReference type="SAM" id="MobiDB-lite"/>
    </source>
</evidence>
<dbReference type="InterPro" id="IPR001356">
    <property type="entry name" value="HD"/>
</dbReference>
<evidence type="ECO:0000256" key="2">
    <source>
        <dbReference type="ARBA" id="ARBA00023125"/>
    </source>
</evidence>
<evidence type="ECO:0000256" key="5">
    <source>
        <dbReference type="ARBA" id="ARBA00038504"/>
    </source>
</evidence>
<keyword evidence="2 6" id="KW-0238">DNA-binding</keyword>
<dbReference type="AlphaFoldDB" id="A0A336LYK0"/>
<dbReference type="InterPro" id="IPR000047">
    <property type="entry name" value="HTH_motif"/>
</dbReference>
<feature type="compositionally biased region" description="Polar residues" evidence="8">
    <location>
        <begin position="292"/>
        <end position="305"/>
    </location>
</feature>
<organism evidence="10">
    <name type="scientific">Culicoides sonorensis</name>
    <name type="common">Biting midge</name>
    <dbReference type="NCBI Taxonomy" id="179676"/>
    <lineage>
        <taxon>Eukaryota</taxon>
        <taxon>Metazoa</taxon>
        <taxon>Ecdysozoa</taxon>
        <taxon>Arthropoda</taxon>
        <taxon>Hexapoda</taxon>
        <taxon>Insecta</taxon>
        <taxon>Pterygota</taxon>
        <taxon>Neoptera</taxon>
        <taxon>Endopterygota</taxon>
        <taxon>Diptera</taxon>
        <taxon>Nematocera</taxon>
        <taxon>Chironomoidea</taxon>
        <taxon>Ceratopogonidae</taxon>
        <taxon>Ceratopogoninae</taxon>
        <taxon>Culicoides</taxon>
        <taxon>Monoculicoides</taxon>
    </lineage>
</organism>
<feature type="compositionally biased region" description="Polar residues" evidence="8">
    <location>
        <begin position="108"/>
        <end position="127"/>
    </location>
</feature>
<evidence type="ECO:0000256" key="4">
    <source>
        <dbReference type="ARBA" id="ARBA00023242"/>
    </source>
</evidence>
<dbReference type="Gene3D" id="1.10.10.60">
    <property type="entry name" value="Homeodomain-like"/>
    <property type="match status" value="1"/>
</dbReference>
<name>A0A336LYK0_CULSO</name>
<dbReference type="InterPro" id="IPR009057">
    <property type="entry name" value="Homeodomain-like_sf"/>
</dbReference>
<keyword evidence="4 6" id="KW-0539">Nucleus</keyword>
<feature type="region of interest" description="Disordered" evidence="8">
    <location>
        <begin position="52"/>
        <end position="135"/>
    </location>
</feature>
<dbReference type="GO" id="GO:0000981">
    <property type="term" value="F:DNA-binding transcription factor activity, RNA polymerase II-specific"/>
    <property type="evidence" value="ECO:0007669"/>
    <property type="project" value="InterPro"/>
</dbReference>
<evidence type="ECO:0000256" key="6">
    <source>
        <dbReference type="PROSITE-ProRule" id="PRU00108"/>
    </source>
</evidence>
<dbReference type="PRINTS" id="PR00031">
    <property type="entry name" value="HTHREPRESSR"/>
</dbReference>
<dbReference type="PROSITE" id="PS50071">
    <property type="entry name" value="HOMEOBOX_2"/>
    <property type="match status" value="1"/>
</dbReference>
<feature type="compositionally biased region" description="Low complexity" evidence="8">
    <location>
        <begin position="400"/>
        <end position="413"/>
    </location>
</feature>
<dbReference type="VEuPathDB" id="VectorBase:CSON008108"/>
<evidence type="ECO:0000259" key="9">
    <source>
        <dbReference type="PROSITE" id="PS50071"/>
    </source>
</evidence>
<evidence type="ECO:0000256" key="7">
    <source>
        <dbReference type="RuleBase" id="RU000682"/>
    </source>
</evidence>
<dbReference type="Pfam" id="PF00046">
    <property type="entry name" value="Homeodomain"/>
    <property type="match status" value="1"/>
</dbReference>
<dbReference type="InterPro" id="IPR051662">
    <property type="entry name" value="H2.0_Homeobox_NeuralPatt"/>
</dbReference>
<protein>
    <submittedName>
        <fullName evidence="10">CSON008108 protein</fullName>
    </submittedName>
</protein>
<feature type="DNA-binding region" description="Homeobox" evidence="6">
    <location>
        <begin position="223"/>
        <end position="282"/>
    </location>
</feature>
<comment type="subcellular location">
    <subcellularLocation>
        <location evidence="1 6 7">Nucleus</location>
    </subcellularLocation>
</comment>
<dbReference type="PROSITE" id="PS00027">
    <property type="entry name" value="HOMEOBOX_1"/>
    <property type="match status" value="1"/>
</dbReference>
<feature type="region of interest" description="Disordered" evidence="8">
    <location>
        <begin position="371"/>
        <end position="439"/>
    </location>
</feature>
<feature type="domain" description="Homeobox" evidence="9">
    <location>
        <begin position="221"/>
        <end position="281"/>
    </location>
</feature>
<proteinExistence type="inferred from homology"/>
<dbReference type="InterPro" id="IPR017970">
    <property type="entry name" value="Homeobox_CS"/>
</dbReference>
<accession>A0A336LYK0</accession>
<dbReference type="SUPFAM" id="SSF46689">
    <property type="entry name" value="Homeodomain-like"/>
    <property type="match status" value="1"/>
</dbReference>
<feature type="region of interest" description="Disordered" evidence="8">
    <location>
        <begin position="215"/>
        <end position="237"/>
    </location>
</feature>
<evidence type="ECO:0000256" key="3">
    <source>
        <dbReference type="ARBA" id="ARBA00023155"/>
    </source>
</evidence>
<evidence type="ECO:0000256" key="1">
    <source>
        <dbReference type="ARBA" id="ARBA00004123"/>
    </source>
</evidence>
<dbReference type="PANTHER" id="PTHR24331:SF0">
    <property type="entry name" value="DBX"/>
    <property type="match status" value="1"/>
</dbReference>